<dbReference type="Pfam" id="PF07044">
    <property type="entry name" value="DUF1329"/>
    <property type="match status" value="1"/>
</dbReference>
<organism evidence="2 3">
    <name type="scientific">Sinimarinibacterium flocculans</name>
    <dbReference type="NCBI Taxonomy" id="985250"/>
    <lineage>
        <taxon>Bacteria</taxon>
        <taxon>Pseudomonadati</taxon>
        <taxon>Pseudomonadota</taxon>
        <taxon>Gammaproteobacteria</taxon>
        <taxon>Nevskiales</taxon>
        <taxon>Nevskiaceae</taxon>
        <taxon>Sinimarinibacterium</taxon>
    </lineage>
</organism>
<dbReference type="SUPFAM" id="SSF48452">
    <property type="entry name" value="TPR-like"/>
    <property type="match status" value="3"/>
</dbReference>
<evidence type="ECO:0000256" key="1">
    <source>
        <dbReference type="SAM" id="MobiDB-lite"/>
    </source>
</evidence>
<dbReference type="AlphaFoldDB" id="A0A318EKP5"/>
<dbReference type="EMBL" id="QICN01000001">
    <property type="protein sequence ID" value="PXV71414.1"/>
    <property type="molecule type" value="Genomic_DNA"/>
</dbReference>
<protein>
    <submittedName>
        <fullName evidence="2">Uncharacterized protein DUF1329</fullName>
    </submittedName>
</protein>
<dbReference type="RefSeq" id="WP_245903787.1">
    <property type="nucleotide sequence ID" value="NZ_CAWNXA010000001.1"/>
</dbReference>
<dbReference type="SMART" id="SM00028">
    <property type="entry name" value="TPR"/>
    <property type="match status" value="5"/>
</dbReference>
<dbReference type="Gene3D" id="2.50.20.10">
    <property type="entry name" value="Lipoprotein localisation LolA/LolB/LppX"/>
    <property type="match status" value="1"/>
</dbReference>
<evidence type="ECO:0000313" key="2">
    <source>
        <dbReference type="EMBL" id="PXV71414.1"/>
    </source>
</evidence>
<proteinExistence type="predicted"/>
<dbReference type="Pfam" id="PF13432">
    <property type="entry name" value="TPR_16"/>
    <property type="match status" value="1"/>
</dbReference>
<dbReference type="InterPro" id="IPR019734">
    <property type="entry name" value="TPR_rpt"/>
</dbReference>
<dbReference type="Gene3D" id="1.25.40.10">
    <property type="entry name" value="Tetratricopeptide repeat domain"/>
    <property type="match status" value="3"/>
</dbReference>
<reference evidence="2 3" key="1">
    <citation type="submission" date="2018-04" db="EMBL/GenBank/DDBJ databases">
        <title>Genomic Encyclopedia of Type Strains, Phase IV (KMG-IV): sequencing the most valuable type-strain genomes for metagenomic binning, comparative biology and taxonomic classification.</title>
        <authorList>
            <person name="Goeker M."/>
        </authorList>
    </citation>
    <scope>NUCLEOTIDE SEQUENCE [LARGE SCALE GENOMIC DNA]</scope>
    <source>
        <strain evidence="2 3">DSM 104150</strain>
    </source>
</reference>
<gene>
    <name evidence="2" type="ORF">C8D93_101464</name>
</gene>
<accession>A0A318EKP5</accession>
<comment type="caution">
    <text evidence="2">The sequence shown here is derived from an EMBL/GenBank/DDBJ whole genome shotgun (WGS) entry which is preliminary data.</text>
</comment>
<dbReference type="Proteomes" id="UP000248330">
    <property type="component" value="Unassembled WGS sequence"/>
</dbReference>
<keyword evidence="3" id="KW-1185">Reference proteome</keyword>
<evidence type="ECO:0000313" key="3">
    <source>
        <dbReference type="Proteomes" id="UP000248330"/>
    </source>
</evidence>
<dbReference type="InterPro" id="IPR010752">
    <property type="entry name" value="DUF1329"/>
</dbReference>
<dbReference type="CDD" id="cd16329">
    <property type="entry name" value="LolA_like"/>
    <property type="match status" value="1"/>
</dbReference>
<name>A0A318EKP5_9GAMM</name>
<dbReference type="InterPro" id="IPR011990">
    <property type="entry name" value="TPR-like_helical_dom_sf"/>
</dbReference>
<feature type="region of interest" description="Disordered" evidence="1">
    <location>
        <begin position="1"/>
        <end position="22"/>
    </location>
</feature>
<sequence>MKTRTSMPGHGRSTAEPPTGPYCRVSRRLRLPGQAAVLLLLVPMAVQAQQYRSETRELESVPPAVEQKSAQELLRTTKDPYAKSLLLRDLAAQAAQSGDAGAAARYLEQALAQNALSGIAEQQLREQLSQLYLSSGDYQKLVPQLEAQVKSGKAGVETLIALGSAYIEQKRYSAAIPLLQRGMREAAAQKRRIDPSWRRALAAALLAAGREREALPELEKLLAEDPTQRDDWMRLAAIHLKAGDKSRAAAVMEIAGRLGFLGDTESRLRLVTLTAQIGAPFEAASTLAEFIERKQVPLNGESATLLASLWIAARESQLALAALDDAIRLAPSARLYQQRAQLHMDREEYGEAARALSAAIERGARDGATLMALGMARYQQADIDAALQAFREAQAQGASRKLAGDWIEYLESGRAREQAMAAAAQRRVRSDEPVRLGGRLGDAPVTVTAAATGDADGAGAAPRTVRGGLTPIGAEASASADGSIPAWTGGLTQAQWPSGFRKGERLRDPFAGERPLFTITRDNLARYRERLSQGHLALFARYPGYTMPVYATRRSVSYPQAIYEASQANIGRARLLGPDALAGAKLGVPFPKPQSGVEVMWNHRTRYRGNSVEAQTTQAVVQPRGSPIYLKQTERVWFRYGNTDDPVDLSKQNILLYYLTWFGKTRNEVDFLALVHESANSLENPRNIWVLPPGIPRMFRVPPVGYDQPFVGSDGLMFIDMVDMYNGAFDRYVWKLLGKRELYIPYNGFRIGDGSYSYDALLTPHHFNQEATRYELHRVWVIEATERSGKRHSFGTRTFYVDEDSWNVVLVENEDRSGQLWRFQEGHLLPFYDGAFANTAPMLVYDFKDGRYFASRLSAEDRPPEYGVPMRDAEFVPAAVRARYAR</sequence>